<dbReference type="GO" id="GO:0008168">
    <property type="term" value="F:methyltransferase activity"/>
    <property type="evidence" value="ECO:0007669"/>
    <property type="project" value="UniProtKB-KW"/>
</dbReference>
<keyword evidence="1 3" id="KW-0808">Transferase</keyword>
<proteinExistence type="predicted"/>
<dbReference type="GO" id="GO:0032259">
    <property type="term" value="P:methylation"/>
    <property type="evidence" value="ECO:0007669"/>
    <property type="project" value="UniProtKB-KW"/>
</dbReference>
<dbReference type="AlphaFoldDB" id="A0A1Y3QVZ6"/>
<dbReference type="EMBL" id="NFHB01000003">
    <property type="protein sequence ID" value="OUN03862.1"/>
    <property type="molecule type" value="Genomic_DNA"/>
</dbReference>
<dbReference type="Proteomes" id="UP000195772">
    <property type="component" value="Unassembled WGS sequence"/>
</dbReference>
<reference evidence="4" key="1">
    <citation type="submission" date="2017-04" db="EMBL/GenBank/DDBJ databases">
        <title>Function of individual gut microbiota members based on whole genome sequencing of pure cultures obtained from chicken caecum.</title>
        <authorList>
            <person name="Medvecky M."/>
            <person name="Cejkova D."/>
            <person name="Polansky O."/>
            <person name="Karasova D."/>
            <person name="Kubasova T."/>
            <person name="Cizek A."/>
            <person name="Rychlik I."/>
        </authorList>
    </citation>
    <scope>NUCLEOTIDE SEQUENCE [LARGE SCALE GENOMIC DNA]</scope>
    <source>
        <strain evidence="4">An90</strain>
    </source>
</reference>
<name>A0A1Y3QVZ6_9BACT</name>
<accession>A0A1Y3QVZ6</accession>
<dbReference type="PANTHER" id="PTHR44068:SF11">
    <property type="entry name" value="GERANYL DIPHOSPHATE 2-C-METHYLTRANSFERASE"/>
    <property type="match status" value="1"/>
</dbReference>
<protein>
    <submittedName>
        <fullName evidence="3">SAM-dependent methyltransferase</fullName>
    </submittedName>
</protein>
<dbReference type="PANTHER" id="PTHR44068">
    <property type="entry name" value="ZGC:194242"/>
    <property type="match status" value="1"/>
</dbReference>
<evidence type="ECO:0000259" key="2">
    <source>
        <dbReference type="Pfam" id="PF08241"/>
    </source>
</evidence>
<feature type="domain" description="Methyltransferase type 11" evidence="2">
    <location>
        <begin position="53"/>
        <end position="150"/>
    </location>
</feature>
<dbReference type="InterPro" id="IPR013216">
    <property type="entry name" value="Methyltransf_11"/>
</dbReference>
<dbReference type="RefSeq" id="WP_087401649.1">
    <property type="nucleotide sequence ID" value="NZ_NFHB01000003.1"/>
</dbReference>
<dbReference type="Gene3D" id="3.40.50.150">
    <property type="entry name" value="Vaccinia Virus protein VP39"/>
    <property type="match status" value="1"/>
</dbReference>
<dbReference type="Pfam" id="PF08241">
    <property type="entry name" value="Methyltransf_11"/>
    <property type="match status" value="1"/>
</dbReference>
<dbReference type="CDD" id="cd02440">
    <property type="entry name" value="AdoMet_MTases"/>
    <property type="match status" value="1"/>
</dbReference>
<evidence type="ECO:0000313" key="3">
    <source>
        <dbReference type="EMBL" id="OUN03862.1"/>
    </source>
</evidence>
<comment type="caution">
    <text evidence="3">The sequence shown here is derived from an EMBL/GenBank/DDBJ whole genome shotgun (WGS) entry which is preliminary data.</text>
</comment>
<sequence length="217" mass="24227">MAKKSFINKILQNTRKPEGFFGRLVLRGMNRGHASLARWGMGCMEWQAEWSVLDIGCGGGANLAQILKRCPAGKAYGIDLSQESVAFARRKNRRLLGTRCFVERGDVGKLPYGDGTFGAVTAFETVYFWDDLPEAFAEVARVLKTGGRFLLCSEMSDPANEMWTSRIDGMRVYSAERLETLLAAAGFADIAVYRRKKEELCIVARKQARNDQNGGRR</sequence>
<dbReference type="InterPro" id="IPR050447">
    <property type="entry name" value="Erg6_SMT_methyltransf"/>
</dbReference>
<organism evidence="3 4">
    <name type="scientific">Alistipes onderdonkii</name>
    <dbReference type="NCBI Taxonomy" id="328813"/>
    <lineage>
        <taxon>Bacteria</taxon>
        <taxon>Pseudomonadati</taxon>
        <taxon>Bacteroidota</taxon>
        <taxon>Bacteroidia</taxon>
        <taxon>Bacteroidales</taxon>
        <taxon>Rikenellaceae</taxon>
        <taxon>Alistipes</taxon>
    </lineage>
</organism>
<dbReference type="eggNOG" id="COG2226">
    <property type="taxonomic scope" value="Bacteria"/>
</dbReference>
<keyword evidence="3" id="KW-0489">Methyltransferase</keyword>
<gene>
    <name evidence="3" type="ORF">B5G41_05200</name>
</gene>
<dbReference type="SUPFAM" id="SSF53335">
    <property type="entry name" value="S-adenosyl-L-methionine-dependent methyltransferases"/>
    <property type="match status" value="1"/>
</dbReference>
<dbReference type="InterPro" id="IPR029063">
    <property type="entry name" value="SAM-dependent_MTases_sf"/>
</dbReference>
<dbReference type="OrthoDB" id="9770553at2"/>
<evidence type="ECO:0000256" key="1">
    <source>
        <dbReference type="ARBA" id="ARBA00022679"/>
    </source>
</evidence>
<evidence type="ECO:0000313" key="4">
    <source>
        <dbReference type="Proteomes" id="UP000195772"/>
    </source>
</evidence>